<dbReference type="GO" id="GO:0005666">
    <property type="term" value="C:RNA polymerase III complex"/>
    <property type="evidence" value="ECO:0007669"/>
    <property type="project" value="TreeGrafter"/>
</dbReference>
<feature type="compositionally biased region" description="Acidic residues" evidence="1">
    <location>
        <begin position="75"/>
        <end position="95"/>
    </location>
</feature>
<dbReference type="FunCoup" id="A0A3N4KJ75">
    <property type="interactions" value="114"/>
</dbReference>
<dbReference type="Proteomes" id="UP000277580">
    <property type="component" value="Unassembled WGS sequence"/>
</dbReference>
<sequence>MPQKPRKPVAAAASSTTAAITSDTPLFLPSALDDDSDDDSSLESPVRTEIAPGLPLPPPPAPAPAPAPPAQFTLSDDDGDSSSDSADAGEDDDDPVVCSYNIQITSPVAPDLYVFQYPVRSRQKPYTKAESSCPVEARFKPRSGLVEVDVPVNVHVNYDEEKGKVWGDVLKRAGGREAGGKSSLAAAGVGGANKRRKLDEDEDEEGAEEEVDIGAMDFAEALKRGRVLDRQTLGSRIQADNTKYMVGVFKNDQLYLTPITSTLQLRPQFHHVDTAVEAERAASKAARDASAPQRPQEARAVHLSVKNSDDPSSQLSNTMKALRVAEEEEWTRLHWIDQDTEDAWDMYEVSCLKDGEGGLLKNVTGKAEYMEWLSTGKPIVKKKEIKVEAAAV</sequence>
<protein>
    <submittedName>
        <fullName evidence="2">Uncharacterized protein</fullName>
    </submittedName>
</protein>
<dbReference type="InParanoid" id="A0A3N4KJ75"/>
<name>A0A3N4KJ75_9PEZI</name>
<dbReference type="OrthoDB" id="340681at2759"/>
<accession>A0A3N4KJ75</accession>
<dbReference type="EMBL" id="ML119152">
    <property type="protein sequence ID" value="RPB09362.1"/>
    <property type="molecule type" value="Genomic_DNA"/>
</dbReference>
<dbReference type="AlphaFoldDB" id="A0A3N4KJ75"/>
<dbReference type="PANTHER" id="PTHR12069">
    <property type="entry name" value="DNA-DIRECTED RNA POLYMERASES III 80 KDA POLYPEPTIDE RNA POLYMERASE III SUBUNIT 5"/>
    <property type="match status" value="1"/>
</dbReference>
<reference evidence="2 3" key="1">
    <citation type="journal article" date="2018" name="Nat. Ecol. Evol.">
        <title>Pezizomycetes genomes reveal the molecular basis of ectomycorrhizal truffle lifestyle.</title>
        <authorList>
            <person name="Murat C."/>
            <person name="Payen T."/>
            <person name="Noel B."/>
            <person name="Kuo A."/>
            <person name="Morin E."/>
            <person name="Chen J."/>
            <person name="Kohler A."/>
            <person name="Krizsan K."/>
            <person name="Balestrini R."/>
            <person name="Da Silva C."/>
            <person name="Montanini B."/>
            <person name="Hainaut M."/>
            <person name="Levati E."/>
            <person name="Barry K.W."/>
            <person name="Belfiori B."/>
            <person name="Cichocki N."/>
            <person name="Clum A."/>
            <person name="Dockter R.B."/>
            <person name="Fauchery L."/>
            <person name="Guy J."/>
            <person name="Iotti M."/>
            <person name="Le Tacon F."/>
            <person name="Lindquist E.A."/>
            <person name="Lipzen A."/>
            <person name="Malagnac F."/>
            <person name="Mello A."/>
            <person name="Molinier V."/>
            <person name="Miyauchi S."/>
            <person name="Poulain J."/>
            <person name="Riccioni C."/>
            <person name="Rubini A."/>
            <person name="Sitrit Y."/>
            <person name="Splivallo R."/>
            <person name="Traeger S."/>
            <person name="Wang M."/>
            <person name="Zifcakova L."/>
            <person name="Wipf D."/>
            <person name="Zambonelli A."/>
            <person name="Paolocci F."/>
            <person name="Nowrousian M."/>
            <person name="Ottonello S."/>
            <person name="Baldrian P."/>
            <person name="Spatafora J.W."/>
            <person name="Henrissat B."/>
            <person name="Nagy L.G."/>
            <person name="Aury J.M."/>
            <person name="Wincker P."/>
            <person name="Grigoriev I.V."/>
            <person name="Bonfante P."/>
            <person name="Martin F.M."/>
        </authorList>
    </citation>
    <scope>NUCLEOTIDE SEQUENCE [LARGE SCALE GENOMIC DNA]</scope>
    <source>
        <strain evidence="2 3">CCBAS932</strain>
    </source>
</reference>
<feature type="compositionally biased region" description="Acidic residues" evidence="1">
    <location>
        <begin position="32"/>
        <end position="41"/>
    </location>
</feature>
<dbReference type="GO" id="GO:0042797">
    <property type="term" value="P:tRNA transcription by RNA polymerase III"/>
    <property type="evidence" value="ECO:0007669"/>
    <property type="project" value="TreeGrafter"/>
</dbReference>
<feature type="compositionally biased region" description="Low complexity" evidence="1">
    <location>
        <begin position="10"/>
        <end position="22"/>
    </location>
</feature>
<gene>
    <name evidence="2" type="ORF">P167DRAFT_607927</name>
</gene>
<feature type="region of interest" description="Disordered" evidence="1">
    <location>
        <begin position="280"/>
        <end position="316"/>
    </location>
</feature>
<dbReference type="STRING" id="1392247.A0A3N4KJ75"/>
<organism evidence="2 3">
    <name type="scientific">Morchella conica CCBAS932</name>
    <dbReference type="NCBI Taxonomy" id="1392247"/>
    <lineage>
        <taxon>Eukaryota</taxon>
        <taxon>Fungi</taxon>
        <taxon>Dikarya</taxon>
        <taxon>Ascomycota</taxon>
        <taxon>Pezizomycotina</taxon>
        <taxon>Pezizomycetes</taxon>
        <taxon>Pezizales</taxon>
        <taxon>Morchellaceae</taxon>
        <taxon>Morchella</taxon>
    </lineage>
</organism>
<dbReference type="PANTHER" id="PTHR12069:SF0">
    <property type="entry name" value="DNA-DIRECTED RNA POLYMERASE III SUBUNIT RPC5"/>
    <property type="match status" value="1"/>
</dbReference>
<feature type="compositionally biased region" description="Pro residues" evidence="1">
    <location>
        <begin position="54"/>
        <end position="69"/>
    </location>
</feature>
<evidence type="ECO:0000313" key="2">
    <source>
        <dbReference type="EMBL" id="RPB09362.1"/>
    </source>
</evidence>
<proteinExistence type="predicted"/>
<keyword evidence="3" id="KW-1185">Reference proteome</keyword>
<feature type="compositionally biased region" description="Acidic residues" evidence="1">
    <location>
        <begin position="200"/>
        <end position="210"/>
    </location>
</feature>
<feature type="region of interest" description="Disordered" evidence="1">
    <location>
        <begin position="1"/>
        <end position="96"/>
    </location>
</feature>
<dbReference type="Pfam" id="PF04801">
    <property type="entry name" value="RPC5"/>
    <property type="match status" value="2"/>
</dbReference>
<dbReference type="InterPro" id="IPR006886">
    <property type="entry name" value="RNA_pol_III_Rpc5"/>
</dbReference>
<evidence type="ECO:0000313" key="3">
    <source>
        <dbReference type="Proteomes" id="UP000277580"/>
    </source>
</evidence>
<feature type="region of interest" description="Disordered" evidence="1">
    <location>
        <begin position="175"/>
        <end position="210"/>
    </location>
</feature>
<evidence type="ECO:0000256" key="1">
    <source>
        <dbReference type="SAM" id="MobiDB-lite"/>
    </source>
</evidence>